<feature type="transmembrane region" description="Helical" evidence="1">
    <location>
        <begin position="303"/>
        <end position="321"/>
    </location>
</feature>
<name>A0A9W6HQU8_9MICO</name>
<feature type="transmembrane region" description="Helical" evidence="1">
    <location>
        <begin position="444"/>
        <end position="465"/>
    </location>
</feature>
<organism evidence="2 3">
    <name type="scientific">Microbacterium keratanolyticum</name>
    <dbReference type="NCBI Taxonomy" id="67574"/>
    <lineage>
        <taxon>Bacteria</taxon>
        <taxon>Bacillati</taxon>
        <taxon>Actinomycetota</taxon>
        <taxon>Actinomycetes</taxon>
        <taxon>Micrococcales</taxon>
        <taxon>Microbacteriaceae</taxon>
        <taxon>Microbacterium</taxon>
    </lineage>
</organism>
<feature type="transmembrane region" description="Helical" evidence="1">
    <location>
        <begin position="117"/>
        <end position="139"/>
    </location>
</feature>
<feature type="transmembrane region" description="Helical" evidence="1">
    <location>
        <begin position="471"/>
        <end position="490"/>
    </location>
</feature>
<evidence type="ECO:0000313" key="2">
    <source>
        <dbReference type="EMBL" id="GLK00424.1"/>
    </source>
</evidence>
<protein>
    <submittedName>
        <fullName evidence="2">Uncharacterized protein</fullName>
    </submittedName>
</protein>
<feature type="transmembrane region" description="Helical" evidence="1">
    <location>
        <begin position="327"/>
        <end position="349"/>
    </location>
</feature>
<keyword evidence="3" id="KW-1185">Reference proteome</keyword>
<feature type="transmembrane region" description="Helical" evidence="1">
    <location>
        <begin position="370"/>
        <end position="397"/>
    </location>
</feature>
<evidence type="ECO:0000256" key="1">
    <source>
        <dbReference type="SAM" id="Phobius"/>
    </source>
</evidence>
<feature type="transmembrane region" description="Helical" evidence="1">
    <location>
        <begin position="60"/>
        <end position="80"/>
    </location>
</feature>
<comment type="caution">
    <text evidence="2">The sequence shown here is derived from an EMBL/GenBank/DDBJ whole genome shotgun (WGS) entry which is preliminary data.</text>
</comment>
<keyword evidence="1" id="KW-0472">Membrane</keyword>
<feature type="transmembrane region" description="Helical" evidence="1">
    <location>
        <begin position="213"/>
        <end position="231"/>
    </location>
</feature>
<evidence type="ECO:0000313" key="3">
    <source>
        <dbReference type="Proteomes" id="UP001142325"/>
    </source>
</evidence>
<reference evidence="2" key="1">
    <citation type="journal article" date="2014" name="Int. J. Syst. Evol. Microbiol.">
        <title>Complete genome sequence of Corynebacterium casei LMG S-19264T (=DSM 44701T), isolated from a smear-ripened cheese.</title>
        <authorList>
            <consortium name="US DOE Joint Genome Institute (JGI-PGF)"/>
            <person name="Walter F."/>
            <person name="Albersmeier A."/>
            <person name="Kalinowski J."/>
            <person name="Ruckert C."/>
        </authorList>
    </citation>
    <scope>NUCLEOTIDE SEQUENCE</scope>
    <source>
        <strain evidence="2">VKM Ac-1958</strain>
    </source>
</reference>
<gene>
    <name evidence="2" type="ORF">GCM10017596_01390</name>
</gene>
<dbReference type="AlphaFoldDB" id="A0A9W6HQU8"/>
<dbReference type="EMBL" id="BSET01000001">
    <property type="protein sequence ID" value="GLK00424.1"/>
    <property type="molecule type" value="Genomic_DNA"/>
</dbReference>
<accession>A0A9W6HQU8</accession>
<sequence length="494" mass="50859">MNGRALAALEIWHARNSAGRDRAFAVYMAFMVALVAVVPVARAVWVSVTSPAGVALFADVAAPGVASVIVAVLWAGALLVGRVRGPALLAPFLTHTLAMSDLRGTDIFLRPMLRATALITTATTTVAVTIGASLAQHGIVSVLDVLLFGVGGALVGAVTGVLWLAGQAFPRAAAVAALSILFLAFLAFATPVLQVVLPWAWVGYPTQMQAPMIAALAALTVALLAAVPPLLNHLRHETLMAQSVRWDALVTHATGMDFASAVSTYQTRPRIGRRWRAVKPRRALSATFFVRDAIGAMRTPGRLAIGVAALAASGMLLALALTPGAPAWLLGAAAGVIAFGGLGPLTDGLRHAASMAADFSPYGVSDRTLVAYHLLFPLVVTVAVLLAVVGVAALLMAVPPGSAVLSALLLGVFALGIRVSNAVKGPMPTTLLAPMPTPMGDPMAAVRVIWALDALVLAALLGAAAASLFSMPLLFAGIAVAIVGTAAMRWQRRR</sequence>
<feature type="transmembrane region" description="Helical" evidence="1">
    <location>
        <begin position="145"/>
        <end position="165"/>
    </location>
</feature>
<feature type="transmembrane region" description="Helical" evidence="1">
    <location>
        <begin position="403"/>
        <end position="423"/>
    </location>
</feature>
<dbReference type="RefSeq" id="WP_204938146.1">
    <property type="nucleotide sequence ID" value="NZ_BAAAUM010000001.1"/>
</dbReference>
<feature type="transmembrane region" description="Helical" evidence="1">
    <location>
        <begin position="24"/>
        <end position="48"/>
    </location>
</feature>
<proteinExistence type="predicted"/>
<keyword evidence="1" id="KW-1133">Transmembrane helix</keyword>
<dbReference type="Proteomes" id="UP001142325">
    <property type="component" value="Unassembled WGS sequence"/>
</dbReference>
<keyword evidence="1" id="KW-0812">Transmembrane</keyword>
<reference evidence="2" key="2">
    <citation type="submission" date="2023-01" db="EMBL/GenBank/DDBJ databases">
        <authorList>
            <person name="Sun Q."/>
            <person name="Evtushenko L."/>
        </authorList>
    </citation>
    <scope>NUCLEOTIDE SEQUENCE</scope>
    <source>
        <strain evidence="2">VKM Ac-1958</strain>
    </source>
</reference>
<feature type="transmembrane region" description="Helical" evidence="1">
    <location>
        <begin position="172"/>
        <end position="193"/>
    </location>
</feature>